<gene>
    <name evidence="1" type="ORF">RJ641_027731</name>
</gene>
<organism evidence="1 2">
    <name type="scientific">Dillenia turbinata</name>
    <dbReference type="NCBI Taxonomy" id="194707"/>
    <lineage>
        <taxon>Eukaryota</taxon>
        <taxon>Viridiplantae</taxon>
        <taxon>Streptophyta</taxon>
        <taxon>Embryophyta</taxon>
        <taxon>Tracheophyta</taxon>
        <taxon>Spermatophyta</taxon>
        <taxon>Magnoliopsida</taxon>
        <taxon>eudicotyledons</taxon>
        <taxon>Gunneridae</taxon>
        <taxon>Pentapetalae</taxon>
        <taxon>Dilleniales</taxon>
        <taxon>Dilleniaceae</taxon>
        <taxon>Dillenia</taxon>
    </lineage>
</organism>
<name>A0AAN8VXZ1_9MAGN</name>
<evidence type="ECO:0000313" key="2">
    <source>
        <dbReference type="Proteomes" id="UP001370490"/>
    </source>
</evidence>
<reference evidence="1 2" key="1">
    <citation type="submission" date="2023-12" db="EMBL/GenBank/DDBJ databases">
        <title>A high-quality genome assembly for Dillenia turbinata (Dilleniales).</title>
        <authorList>
            <person name="Chanderbali A."/>
        </authorList>
    </citation>
    <scope>NUCLEOTIDE SEQUENCE [LARGE SCALE GENOMIC DNA]</scope>
    <source>
        <strain evidence="1">LSX21</strain>
        <tissue evidence="1">Leaf</tissue>
    </source>
</reference>
<dbReference type="Proteomes" id="UP001370490">
    <property type="component" value="Unassembled WGS sequence"/>
</dbReference>
<feature type="non-terminal residue" evidence="1">
    <location>
        <position position="1"/>
    </location>
</feature>
<sequence>SDKPLCFLPWGGV</sequence>
<accession>A0AAN8VXZ1</accession>
<dbReference type="EMBL" id="JBAMMX010000004">
    <property type="protein sequence ID" value="KAK6942354.1"/>
    <property type="molecule type" value="Genomic_DNA"/>
</dbReference>
<proteinExistence type="predicted"/>
<protein>
    <submittedName>
        <fullName evidence="1">Uncharacterized protein</fullName>
    </submittedName>
</protein>
<evidence type="ECO:0000313" key="1">
    <source>
        <dbReference type="EMBL" id="KAK6942354.1"/>
    </source>
</evidence>
<keyword evidence="2" id="KW-1185">Reference proteome</keyword>
<comment type="caution">
    <text evidence="1">The sequence shown here is derived from an EMBL/GenBank/DDBJ whole genome shotgun (WGS) entry which is preliminary data.</text>
</comment>